<evidence type="ECO:0000313" key="3">
    <source>
        <dbReference type="Proteomes" id="UP001162131"/>
    </source>
</evidence>
<keyword evidence="3" id="KW-1185">Reference proteome</keyword>
<comment type="caution">
    <text evidence="2">The sequence shown here is derived from an EMBL/GenBank/DDBJ whole genome shotgun (WGS) entry which is preliminary data.</text>
</comment>
<dbReference type="AlphaFoldDB" id="A0AAU9IA32"/>
<gene>
    <name evidence="2" type="ORF">BSTOLATCC_MIC1135</name>
</gene>
<dbReference type="Proteomes" id="UP001162131">
    <property type="component" value="Unassembled WGS sequence"/>
</dbReference>
<proteinExistence type="predicted"/>
<sequence length="430" mass="48968">MNDFHIYDKLNHSSQFLYSPTAHHPRSNVFDRLMSDSAVRKTNSDVLLYTQQIRPKAKPQKLEYKIEEILMRKHHESQARLTALKLKYQAEELKDLRPVPQINSVSRKIVEISAKLASDEEQKSFRENGLARIQEVLSSSRFSKKNLNIDSEPKTLNSLPEAPSTSKSVPKQTEISLKELEKAINSNEASPKQAFSPKIFQFPTGNTSPKSLAKSQHSYNLSSPARATTVPTSRGSIDTQKPLKKPHEVSALSLEELRQAVKARPKVFEHEEPPDLLDMDVLERGKFWMKYKKEKIELEKKRQDDREIEGCTFTPQISPRVNYSETSFSGLNRSASPAQLNLSYTQIYLNKKHYRSVSNNWRPSSALGRATKEVKKITPKIKQLKAKSPPRALRNISPTVKNISYQSGFNVDQLISRAQPMVDYRALGAI</sequence>
<feature type="region of interest" description="Disordered" evidence="1">
    <location>
        <begin position="148"/>
        <end position="172"/>
    </location>
</feature>
<evidence type="ECO:0000313" key="2">
    <source>
        <dbReference type="EMBL" id="CAG9310281.1"/>
    </source>
</evidence>
<organism evidence="2 3">
    <name type="scientific">Blepharisma stoltei</name>
    <dbReference type="NCBI Taxonomy" id="1481888"/>
    <lineage>
        <taxon>Eukaryota</taxon>
        <taxon>Sar</taxon>
        <taxon>Alveolata</taxon>
        <taxon>Ciliophora</taxon>
        <taxon>Postciliodesmatophora</taxon>
        <taxon>Heterotrichea</taxon>
        <taxon>Heterotrichida</taxon>
        <taxon>Blepharismidae</taxon>
        <taxon>Blepharisma</taxon>
    </lineage>
</organism>
<accession>A0AAU9IA32</accession>
<feature type="compositionally biased region" description="Polar residues" evidence="1">
    <location>
        <begin position="203"/>
        <end position="239"/>
    </location>
</feature>
<feature type="region of interest" description="Disordered" evidence="1">
    <location>
        <begin position="186"/>
        <end position="246"/>
    </location>
</feature>
<protein>
    <submittedName>
        <fullName evidence="2">Uncharacterized protein</fullName>
    </submittedName>
</protein>
<reference evidence="2" key="1">
    <citation type="submission" date="2021-09" db="EMBL/GenBank/DDBJ databases">
        <authorList>
            <consortium name="AG Swart"/>
            <person name="Singh M."/>
            <person name="Singh A."/>
            <person name="Seah K."/>
            <person name="Emmerich C."/>
        </authorList>
    </citation>
    <scope>NUCLEOTIDE SEQUENCE</scope>
    <source>
        <strain evidence="2">ATCC30299</strain>
    </source>
</reference>
<dbReference type="EMBL" id="CAJZBQ010000002">
    <property type="protein sequence ID" value="CAG9310281.1"/>
    <property type="molecule type" value="Genomic_DNA"/>
</dbReference>
<name>A0AAU9IA32_9CILI</name>
<evidence type="ECO:0000256" key="1">
    <source>
        <dbReference type="SAM" id="MobiDB-lite"/>
    </source>
</evidence>